<evidence type="ECO:0008006" key="4">
    <source>
        <dbReference type="Google" id="ProtNLM"/>
    </source>
</evidence>
<feature type="transmembrane region" description="Helical" evidence="1">
    <location>
        <begin position="389"/>
        <end position="409"/>
    </location>
</feature>
<sequence length="578" mass="64091">MSPRILLNNKLLIACLIGLACALLLPSLMYGVRESHDINFHLMLFQSYRDAFQAGILYPRWLPDQMHGLGSPGLLLYPPLPSAFFVLVDWLTFHMLIPARVLGLGAFLFSAGSALTFFLWAKKSVPTTVALATALFYATAPYHLNIDLYARGAIAEYAAFTWIPLIFLGIRESIYEASVKAYLILIGGICALLLTHLLTAMLIAPLAAVYLLVCLRSGEISAGLRSRRFVLVALISVLAAALAAFYYVPAITLLPHANPAGLYRDVATTNVFFALLTPGDRYKMKLLAVTCLYLVCLVYFLAEAIRKWCQSRAIDQPLTLSLMWLAAGLLSFALISGAFPAIFRPPSPYSQVQYAWRLLAVIEFSLASLLVSLYATISDPVSHQRLQRITGAGLLLVVVMQLIDIGVRFHKHPMFANPMQDIMEVKWRLAPIEYFPAGTKVGQKIDRTFAPFEKYATAETPAFIDEAKGRIVKAERSGGSFLIHSVSAEASPVTIQQFYFLGWKATDETGHDLPVFRTEDVPLVTYIAPPGDHTVKIERVQTEQEHWGNMISLAAFVGLVLMLVFVVQQRKRTDSKQV</sequence>
<dbReference type="Proteomes" id="UP000469734">
    <property type="component" value="Unassembled WGS sequence"/>
</dbReference>
<evidence type="ECO:0000256" key="1">
    <source>
        <dbReference type="SAM" id="Phobius"/>
    </source>
</evidence>
<comment type="caution">
    <text evidence="2">The sequence shown here is derived from an EMBL/GenBank/DDBJ whole genome shotgun (WGS) entry which is preliminary data.</text>
</comment>
<feature type="transmembrane region" description="Helical" evidence="1">
    <location>
        <begin position="284"/>
        <end position="302"/>
    </location>
</feature>
<keyword evidence="1" id="KW-1133">Transmembrane helix</keyword>
<keyword evidence="1" id="KW-0472">Membrane</keyword>
<gene>
    <name evidence="2" type="ORF">GTP56_18250</name>
</gene>
<feature type="transmembrane region" description="Helical" evidence="1">
    <location>
        <begin position="322"/>
        <end position="343"/>
    </location>
</feature>
<feature type="transmembrane region" description="Helical" evidence="1">
    <location>
        <begin position="355"/>
        <end position="377"/>
    </location>
</feature>
<feature type="transmembrane region" description="Helical" evidence="1">
    <location>
        <begin position="227"/>
        <end position="248"/>
    </location>
</feature>
<feature type="transmembrane region" description="Helical" evidence="1">
    <location>
        <begin position="127"/>
        <end position="146"/>
    </location>
</feature>
<name>A0A7X4H4I4_9BURK</name>
<reference evidence="2 3" key="1">
    <citation type="submission" date="2019-12" db="EMBL/GenBank/DDBJ databases">
        <title>Novel species isolated from a subtropical stream in China.</title>
        <authorList>
            <person name="Lu H."/>
        </authorList>
    </citation>
    <scope>NUCLEOTIDE SEQUENCE [LARGE SCALE GENOMIC DNA]</scope>
    <source>
        <strain evidence="2 3">FT134W</strain>
    </source>
</reference>
<protein>
    <recommendedName>
        <fullName evidence="4">Membrane protein 6-pyruvoyl-tetrahydropterin synthase-related domain-containing protein</fullName>
    </recommendedName>
</protein>
<dbReference type="EMBL" id="WWCR01000020">
    <property type="protein sequence ID" value="MYM74129.1"/>
    <property type="molecule type" value="Genomic_DNA"/>
</dbReference>
<feature type="transmembrane region" description="Helical" evidence="1">
    <location>
        <begin position="547"/>
        <end position="567"/>
    </location>
</feature>
<dbReference type="AlphaFoldDB" id="A0A7X4H4I4"/>
<proteinExistence type="predicted"/>
<evidence type="ECO:0000313" key="2">
    <source>
        <dbReference type="EMBL" id="MYM74129.1"/>
    </source>
</evidence>
<feature type="transmembrane region" description="Helical" evidence="1">
    <location>
        <begin position="182"/>
        <end position="215"/>
    </location>
</feature>
<accession>A0A7X4H4I4</accession>
<evidence type="ECO:0000313" key="3">
    <source>
        <dbReference type="Proteomes" id="UP000469734"/>
    </source>
</evidence>
<dbReference type="PROSITE" id="PS51257">
    <property type="entry name" value="PROKAR_LIPOPROTEIN"/>
    <property type="match status" value="1"/>
</dbReference>
<feature type="transmembrane region" description="Helical" evidence="1">
    <location>
        <begin position="153"/>
        <end position="170"/>
    </location>
</feature>
<feature type="transmembrane region" description="Helical" evidence="1">
    <location>
        <begin position="101"/>
        <end position="121"/>
    </location>
</feature>
<keyword evidence="1" id="KW-0812">Transmembrane</keyword>
<feature type="transmembrane region" description="Helical" evidence="1">
    <location>
        <begin position="74"/>
        <end position="94"/>
    </location>
</feature>
<dbReference type="RefSeq" id="WP_161051152.1">
    <property type="nucleotide sequence ID" value="NZ_WWCR01000020.1"/>
</dbReference>
<organism evidence="2 3">
    <name type="scientific">Duganella margarita</name>
    <dbReference type="NCBI Taxonomy" id="2692170"/>
    <lineage>
        <taxon>Bacteria</taxon>
        <taxon>Pseudomonadati</taxon>
        <taxon>Pseudomonadota</taxon>
        <taxon>Betaproteobacteria</taxon>
        <taxon>Burkholderiales</taxon>
        <taxon>Oxalobacteraceae</taxon>
        <taxon>Telluria group</taxon>
        <taxon>Duganella</taxon>
    </lineage>
</organism>